<reference evidence="2 3" key="1">
    <citation type="submission" date="2024-02" db="EMBL/GenBank/DDBJ databases">
        <title>de novo genome assembly of Solanum bulbocastanum strain 11H21.</title>
        <authorList>
            <person name="Hosaka A.J."/>
        </authorList>
    </citation>
    <scope>NUCLEOTIDE SEQUENCE [LARGE SCALE GENOMIC DNA]</scope>
    <source>
        <tissue evidence="2">Young leaves</tissue>
    </source>
</reference>
<evidence type="ECO:0000313" key="2">
    <source>
        <dbReference type="EMBL" id="KAK6784313.1"/>
    </source>
</evidence>
<comment type="caution">
    <text evidence="2">The sequence shown here is derived from an EMBL/GenBank/DDBJ whole genome shotgun (WGS) entry which is preliminary data.</text>
</comment>
<organism evidence="2 3">
    <name type="scientific">Solanum bulbocastanum</name>
    <name type="common">Wild potato</name>
    <dbReference type="NCBI Taxonomy" id="147425"/>
    <lineage>
        <taxon>Eukaryota</taxon>
        <taxon>Viridiplantae</taxon>
        <taxon>Streptophyta</taxon>
        <taxon>Embryophyta</taxon>
        <taxon>Tracheophyta</taxon>
        <taxon>Spermatophyta</taxon>
        <taxon>Magnoliopsida</taxon>
        <taxon>eudicotyledons</taxon>
        <taxon>Gunneridae</taxon>
        <taxon>Pentapetalae</taxon>
        <taxon>asterids</taxon>
        <taxon>lamiids</taxon>
        <taxon>Solanales</taxon>
        <taxon>Solanaceae</taxon>
        <taxon>Solanoideae</taxon>
        <taxon>Solaneae</taxon>
        <taxon>Solanum</taxon>
    </lineage>
</organism>
<protein>
    <submittedName>
        <fullName evidence="2">Uncharacterized protein</fullName>
    </submittedName>
</protein>
<name>A0AAN8TGP1_SOLBU</name>
<keyword evidence="3" id="KW-1185">Reference proteome</keyword>
<evidence type="ECO:0000313" key="3">
    <source>
        <dbReference type="Proteomes" id="UP001371456"/>
    </source>
</evidence>
<gene>
    <name evidence="2" type="ORF">RDI58_017768</name>
</gene>
<feature type="region of interest" description="Disordered" evidence="1">
    <location>
        <begin position="63"/>
        <end position="94"/>
    </location>
</feature>
<dbReference type="AlphaFoldDB" id="A0AAN8TGP1"/>
<accession>A0AAN8TGP1</accession>
<dbReference type="Proteomes" id="UP001371456">
    <property type="component" value="Unassembled WGS sequence"/>
</dbReference>
<sequence length="94" mass="10343">MLKLTKVTLPAKVLGFVSNTIIRPTKFWLQLDFFSMSPVEERSEWIGIAKKINRTNLMEVTRTEKAADGGSANQDGGGVGRDGDDTEWDRGGAN</sequence>
<evidence type="ECO:0000256" key="1">
    <source>
        <dbReference type="SAM" id="MobiDB-lite"/>
    </source>
</evidence>
<proteinExistence type="predicted"/>
<dbReference type="EMBL" id="JBANQN010000007">
    <property type="protein sequence ID" value="KAK6784313.1"/>
    <property type="molecule type" value="Genomic_DNA"/>
</dbReference>